<keyword evidence="6 8" id="KW-0472">Membrane</keyword>
<evidence type="ECO:0000313" key="10">
    <source>
        <dbReference type="RefSeq" id="XP_032827128.1"/>
    </source>
</evidence>
<feature type="transmembrane region" description="Helical" evidence="8">
    <location>
        <begin position="367"/>
        <end position="388"/>
    </location>
</feature>
<feature type="transmembrane region" description="Helical" evidence="8">
    <location>
        <begin position="597"/>
        <end position="624"/>
    </location>
</feature>
<comment type="similarity">
    <text evidence="2 8">Belongs to the nonaspanin (TM9SF) (TC 9.A.2) family.</text>
</comment>
<dbReference type="Proteomes" id="UP001318040">
    <property type="component" value="Chromosome 45"/>
</dbReference>
<evidence type="ECO:0000256" key="6">
    <source>
        <dbReference type="ARBA" id="ARBA00023136"/>
    </source>
</evidence>
<sequence length="634" mass="71630">MRLRGKHANSKYTSIRVGIEPTTCIPCELSLTPTFHSAMASRSPRTPALPLLLLAAAAVVGRAHAGGSHFKEGEVVTLYVNKVGPYHNPHETYHYYTLPVCRPEHIEHKSLTLGEVLDGDRMARSIYELHFRRDVLQPRKLCDVTLAQAELHQLHEAIEELYYFEFVLEDVPLRGFVGYVEESGFLPHSHKVGLWTHLHFTVEYNGDQVIFANVSTRDAKPYSLDELEPGAVVTHTYTVKWQPTSVPYERRGERLRDRSFFPKTLEIHWLSIINSMVLVFLLIGFVLIILMRVLKNDFARYNVGDEAAEDFDQGDNGWKIIHADVFRFPQHRSLLCAVLGVGSQFLTLTTGILVMALMGMFNVHRHGAINSAAILLYAFTCCIAGYVSSGFYRRLQGTNWVWNIVLTTSLFSAPFFVTWSIVNSVHWANGSTQALPATTILLLVAVWLLVGFPLTVIGGIVGKNRAGAFNAPCRTKNIAREIPAQPWYKSAVVHMTVGGFLPFSAISVELYYIFATVWGREQYTLFGVLFIVAAILLSVSACISVALTYFQLSGEDHRWWWRSVFSAGSTGFFMFLYSGFYYFRRSNMSGAVQTVEFFGYTLLTCYVFFLMLGSVSFFTSLAFIRYIYVNLKMD</sequence>
<dbReference type="Pfam" id="PF02990">
    <property type="entry name" value="EMP70"/>
    <property type="match status" value="1"/>
</dbReference>
<dbReference type="InterPro" id="IPR004240">
    <property type="entry name" value="EMP70"/>
</dbReference>
<evidence type="ECO:0000256" key="5">
    <source>
        <dbReference type="ARBA" id="ARBA00022989"/>
    </source>
</evidence>
<dbReference type="GeneID" id="116952150"/>
<feature type="transmembrane region" description="Helical" evidence="8">
    <location>
        <begin position="267"/>
        <end position="290"/>
    </location>
</feature>
<evidence type="ECO:0000256" key="4">
    <source>
        <dbReference type="ARBA" id="ARBA00022729"/>
    </source>
</evidence>
<keyword evidence="9" id="KW-1185">Reference proteome</keyword>
<evidence type="ECO:0000256" key="2">
    <source>
        <dbReference type="ARBA" id="ARBA00005227"/>
    </source>
</evidence>
<keyword evidence="5 8" id="KW-1133">Transmembrane helix</keyword>
<feature type="transmembrane region" description="Helical" evidence="8">
    <location>
        <begin position="559"/>
        <end position="577"/>
    </location>
</feature>
<dbReference type="AlphaFoldDB" id="A0AAJ7TZP0"/>
<keyword evidence="4" id="KW-0732">Signal</keyword>
<name>A0AAJ7TZP0_PETMA</name>
<dbReference type="GO" id="GO:0072657">
    <property type="term" value="P:protein localization to membrane"/>
    <property type="evidence" value="ECO:0007669"/>
    <property type="project" value="TreeGrafter"/>
</dbReference>
<evidence type="ECO:0000313" key="9">
    <source>
        <dbReference type="Proteomes" id="UP001318040"/>
    </source>
</evidence>
<feature type="transmembrane region" description="Helical" evidence="8">
    <location>
        <begin position="334"/>
        <end position="361"/>
    </location>
</feature>
<dbReference type="KEGG" id="pmrn:116952150"/>
<evidence type="ECO:0000256" key="3">
    <source>
        <dbReference type="ARBA" id="ARBA00022692"/>
    </source>
</evidence>
<evidence type="ECO:0000256" key="1">
    <source>
        <dbReference type="ARBA" id="ARBA00004542"/>
    </source>
</evidence>
<dbReference type="GO" id="GO:0000421">
    <property type="term" value="C:autophagosome membrane"/>
    <property type="evidence" value="ECO:0007669"/>
    <property type="project" value="UniProtKB-SubCell"/>
</dbReference>
<feature type="transmembrane region" description="Helical" evidence="8">
    <location>
        <begin position="526"/>
        <end position="547"/>
    </location>
</feature>
<dbReference type="RefSeq" id="XP_032827128.1">
    <property type="nucleotide sequence ID" value="XM_032971237.1"/>
</dbReference>
<comment type="function">
    <text evidence="7">Plays an essential role in autophagy.</text>
</comment>
<evidence type="ECO:0000256" key="7">
    <source>
        <dbReference type="ARBA" id="ARBA00037688"/>
    </source>
</evidence>
<accession>A0AAJ7TZP0</accession>
<proteinExistence type="inferred from homology"/>
<organism evidence="9 10">
    <name type="scientific">Petromyzon marinus</name>
    <name type="common">Sea lamprey</name>
    <dbReference type="NCBI Taxonomy" id="7757"/>
    <lineage>
        <taxon>Eukaryota</taxon>
        <taxon>Metazoa</taxon>
        <taxon>Chordata</taxon>
        <taxon>Craniata</taxon>
        <taxon>Vertebrata</taxon>
        <taxon>Cyclostomata</taxon>
        <taxon>Hyperoartia</taxon>
        <taxon>Petromyzontiformes</taxon>
        <taxon>Petromyzontidae</taxon>
        <taxon>Petromyzon</taxon>
    </lineage>
</organism>
<dbReference type="CTD" id="10548"/>
<gene>
    <name evidence="10" type="primary">TM9SF1</name>
</gene>
<keyword evidence="3 8" id="KW-0812">Transmembrane</keyword>
<reference evidence="10" key="1">
    <citation type="submission" date="2025-08" db="UniProtKB">
        <authorList>
            <consortium name="RefSeq"/>
        </authorList>
    </citation>
    <scope>IDENTIFICATION</scope>
    <source>
        <tissue evidence="10">Sperm</tissue>
    </source>
</reference>
<comment type="subcellular location">
    <subcellularLocation>
        <location evidence="1">Cytoplasmic vesicle</location>
        <location evidence="1">Autophagosome membrane</location>
        <topology evidence="1">Multi-pass membrane protein</topology>
    </subcellularLocation>
</comment>
<feature type="transmembrane region" description="Helical" evidence="8">
    <location>
        <begin position="434"/>
        <end position="461"/>
    </location>
</feature>
<evidence type="ECO:0000256" key="8">
    <source>
        <dbReference type="RuleBase" id="RU363079"/>
    </source>
</evidence>
<protein>
    <recommendedName>
        <fullName evidence="8">Transmembrane 9 superfamily member</fullName>
    </recommendedName>
</protein>
<dbReference type="PANTHER" id="PTHR10766:SF177">
    <property type="entry name" value="TRANSMEMBRANE 9 SUPERFAMILY MEMBER 1"/>
    <property type="match status" value="1"/>
</dbReference>
<dbReference type="PANTHER" id="PTHR10766">
    <property type="entry name" value="TRANSMEMBRANE 9 SUPERFAMILY PROTEIN"/>
    <property type="match status" value="1"/>
</dbReference>
<feature type="transmembrane region" description="Helical" evidence="8">
    <location>
        <begin position="400"/>
        <end position="422"/>
    </location>
</feature>
<feature type="transmembrane region" description="Helical" evidence="8">
    <location>
        <begin position="491"/>
        <end position="514"/>
    </location>
</feature>